<organism evidence="2">
    <name type="scientific">Streptomyces sp. NBC_00049</name>
    <dbReference type="NCBI Taxonomy" id="2903617"/>
    <lineage>
        <taxon>Bacteria</taxon>
        <taxon>Bacillati</taxon>
        <taxon>Actinomycetota</taxon>
        <taxon>Actinomycetes</taxon>
        <taxon>Kitasatosporales</taxon>
        <taxon>Streptomycetaceae</taxon>
        <taxon>Streptomyces</taxon>
    </lineage>
</organism>
<dbReference type="EMBL" id="CP108264">
    <property type="protein sequence ID" value="WTU73362.1"/>
    <property type="molecule type" value="Genomic_DNA"/>
</dbReference>
<accession>A0AAU2JKU3</accession>
<dbReference type="InterPro" id="IPR049052">
    <property type="entry name" value="nSTAND1"/>
</dbReference>
<dbReference type="AlphaFoldDB" id="A0AAU2JKU3"/>
<gene>
    <name evidence="2" type="ORF">OG327_08430</name>
</gene>
<feature type="domain" description="Novel STAND NTPase 1" evidence="1">
    <location>
        <begin position="3"/>
        <end position="116"/>
    </location>
</feature>
<evidence type="ECO:0000313" key="2">
    <source>
        <dbReference type="EMBL" id="WTU73362.1"/>
    </source>
</evidence>
<proteinExistence type="predicted"/>
<evidence type="ECO:0000259" key="1">
    <source>
        <dbReference type="Pfam" id="PF20703"/>
    </source>
</evidence>
<reference evidence="2" key="1">
    <citation type="submission" date="2022-10" db="EMBL/GenBank/DDBJ databases">
        <title>The complete genomes of actinobacterial strains from the NBC collection.</title>
        <authorList>
            <person name="Joergensen T.S."/>
            <person name="Alvarez Arevalo M."/>
            <person name="Sterndorff E.B."/>
            <person name="Faurdal D."/>
            <person name="Vuksanovic O."/>
            <person name="Mourched A.-S."/>
            <person name="Charusanti P."/>
            <person name="Shaw S."/>
            <person name="Blin K."/>
            <person name="Weber T."/>
        </authorList>
    </citation>
    <scope>NUCLEOTIDE SEQUENCE</scope>
    <source>
        <strain evidence="2">NBC_00049</strain>
    </source>
</reference>
<sequence length="152" mass="17178">MASFRPGYSPYDSVARALLDLESPDADHTLERLERRARALREEGFWPVATRIALLTGRRLALVGDQFEEVLSNGGPALRQEFLERMLPEPDTMGDSPVRLVCTLRSDFLPDLLDLPARGWSCPSRWRRSCRRPCTRTNSVCSRSCGACWPTP</sequence>
<protein>
    <recommendedName>
        <fullName evidence="1">Novel STAND NTPase 1 domain-containing protein</fullName>
    </recommendedName>
</protein>
<dbReference type="Pfam" id="PF20703">
    <property type="entry name" value="nSTAND1"/>
    <property type="match status" value="1"/>
</dbReference>
<name>A0AAU2JKU3_9ACTN</name>